<accession>A0A8H6ZDM3</accession>
<dbReference type="Pfam" id="PF07938">
    <property type="entry name" value="Fungal_lectin"/>
    <property type="match status" value="1"/>
</dbReference>
<evidence type="ECO:0008006" key="4">
    <source>
        <dbReference type="Google" id="ProtNLM"/>
    </source>
</evidence>
<dbReference type="InterPro" id="IPR012475">
    <property type="entry name" value="Fungal_lectin"/>
</dbReference>
<protein>
    <recommendedName>
        <fullName evidence="4">Fucose-specific lectin</fullName>
    </recommendedName>
</protein>
<evidence type="ECO:0000313" key="2">
    <source>
        <dbReference type="EMBL" id="KAF7377100.1"/>
    </source>
</evidence>
<name>A0A8H6ZDM3_9AGAR</name>
<keyword evidence="3" id="KW-1185">Reference proteome</keyword>
<evidence type="ECO:0000313" key="3">
    <source>
        <dbReference type="Proteomes" id="UP000623467"/>
    </source>
</evidence>
<dbReference type="OrthoDB" id="3048141at2759"/>
<gene>
    <name evidence="2" type="ORF">MSAN_00128800</name>
</gene>
<evidence type="ECO:0000256" key="1">
    <source>
        <dbReference type="ARBA" id="ARBA00009042"/>
    </source>
</evidence>
<sequence length="160" mass="16603">MAAVLCSTYFGASATAVQLESGDTRIYYQGADGAIYNTSGVGSAVSGANYSQGAVIVPAEKVRPNTPLAVIAYNGLSEIRLYFIDQNNQVREVCYGSAGDFVPGALDDMNYKAAPNSDLLYAVTNSNGETRVGFQSADAPGVITEAGISLGKNWGSAKLA</sequence>
<organism evidence="2 3">
    <name type="scientific">Mycena sanguinolenta</name>
    <dbReference type="NCBI Taxonomy" id="230812"/>
    <lineage>
        <taxon>Eukaryota</taxon>
        <taxon>Fungi</taxon>
        <taxon>Dikarya</taxon>
        <taxon>Basidiomycota</taxon>
        <taxon>Agaricomycotina</taxon>
        <taxon>Agaricomycetes</taxon>
        <taxon>Agaricomycetidae</taxon>
        <taxon>Agaricales</taxon>
        <taxon>Marasmiineae</taxon>
        <taxon>Mycenaceae</taxon>
        <taxon>Mycena</taxon>
    </lineage>
</organism>
<dbReference type="AlphaFoldDB" id="A0A8H6ZDM3"/>
<dbReference type="SUPFAM" id="SSF89372">
    <property type="entry name" value="Fucose-specific lectin"/>
    <property type="match status" value="1"/>
</dbReference>
<dbReference type="Gene3D" id="2.120.10.70">
    <property type="entry name" value="Fucose-specific lectin"/>
    <property type="match status" value="1"/>
</dbReference>
<comment type="caution">
    <text evidence="2">The sequence shown here is derived from an EMBL/GenBank/DDBJ whole genome shotgun (WGS) entry which is preliminary data.</text>
</comment>
<reference evidence="2" key="1">
    <citation type="submission" date="2020-05" db="EMBL/GenBank/DDBJ databases">
        <title>Mycena genomes resolve the evolution of fungal bioluminescence.</title>
        <authorList>
            <person name="Tsai I.J."/>
        </authorList>
    </citation>
    <scope>NUCLEOTIDE SEQUENCE</scope>
    <source>
        <strain evidence="2">160909Yilan</strain>
    </source>
</reference>
<dbReference type="Proteomes" id="UP000623467">
    <property type="component" value="Unassembled WGS sequence"/>
</dbReference>
<proteinExistence type="inferred from homology"/>
<comment type="similarity">
    <text evidence="1">Belongs to the fungal fucose-specific lectin family.</text>
</comment>
<dbReference type="EMBL" id="JACAZH010000001">
    <property type="protein sequence ID" value="KAF7377100.1"/>
    <property type="molecule type" value="Genomic_DNA"/>
</dbReference>